<comment type="subcellular location">
    <subcellularLocation>
        <location evidence="1">Membrane</location>
        <topology evidence="1">Single-pass membrane protein</topology>
    </subcellularLocation>
</comment>
<feature type="chain" id="PRO_5039262737" description="Metalloprotease" evidence="5">
    <location>
        <begin position="19"/>
        <end position="265"/>
    </location>
</feature>
<organism evidence="6 7">
    <name type="scientific">Sphaerisporangium rufum</name>
    <dbReference type="NCBI Taxonomy" id="1381558"/>
    <lineage>
        <taxon>Bacteria</taxon>
        <taxon>Bacillati</taxon>
        <taxon>Actinomycetota</taxon>
        <taxon>Actinomycetes</taxon>
        <taxon>Streptosporangiales</taxon>
        <taxon>Streptosporangiaceae</taxon>
        <taxon>Sphaerisporangium</taxon>
    </lineage>
</organism>
<evidence type="ECO:0000256" key="3">
    <source>
        <dbReference type="ARBA" id="ARBA00022989"/>
    </source>
</evidence>
<accession>A0A919R3N4</accession>
<name>A0A919R3N4_9ACTN</name>
<evidence type="ECO:0000256" key="4">
    <source>
        <dbReference type="ARBA" id="ARBA00023136"/>
    </source>
</evidence>
<keyword evidence="2" id="KW-0812">Transmembrane</keyword>
<proteinExistence type="predicted"/>
<keyword evidence="7" id="KW-1185">Reference proteome</keyword>
<dbReference type="EMBL" id="BOOU01000019">
    <property type="protein sequence ID" value="GII76447.1"/>
    <property type="molecule type" value="Genomic_DNA"/>
</dbReference>
<dbReference type="RefSeq" id="WP_203983083.1">
    <property type="nucleotide sequence ID" value="NZ_BOOU01000019.1"/>
</dbReference>
<evidence type="ECO:0000256" key="2">
    <source>
        <dbReference type="ARBA" id="ARBA00022692"/>
    </source>
</evidence>
<dbReference type="InterPro" id="IPR007343">
    <property type="entry name" value="Uncharacterised_pept_Zn_put"/>
</dbReference>
<dbReference type="AlphaFoldDB" id="A0A919R3N4"/>
<keyword evidence="3" id="KW-1133">Transmembrane helix</keyword>
<gene>
    <name evidence="6" type="ORF">Sru01_14290</name>
</gene>
<evidence type="ECO:0000256" key="5">
    <source>
        <dbReference type="SAM" id="SignalP"/>
    </source>
</evidence>
<comment type="caution">
    <text evidence="6">The sequence shown here is derived from an EMBL/GenBank/DDBJ whole genome shotgun (WGS) entry which is preliminary data.</text>
</comment>
<dbReference type="PANTHER" id="PTHR30168">
    <property type="entry name" value="PUTATIVE MEMBRANE PROTEIN YPFJ"/>
    <property type="match status" value="1"/>
</dbReference>
<evidence type="ECO:0000256" key="1">
    <source>
        <dbReference type="ARBA" id="ARBA00004167"/>
    </source>
</evidence>
<keyword evidence="5" id="KW-0732">Signal</keyword>
<dbReference type="Proteomes" id="UP000655287">
    <property type="component" value="Unassembled WGS sequence"/>
</dbReference>
<keyword evidence="4" id="KW-0472">Membrane</keyword>
<evidence type="ECO:0008006" key="8">
    <source>
        <dbReference type="Google" id="ProtNLM"/>
    </source>
</evidence>
<dbReference type="Pfam" id="PF04228">
    <property type="entry name" value="Zn_peptidase"/>
    <property type="match status" value="1"/>
</dbReference>
<dbReference type="GO" id="GO:0016020">
    <property type="term" value="C:membrane"/>
    <property type="evidence" value="ECO:0007669"/>
    <property type="project" value="UniProtKB-SubCell"/>
</dbReference>
<sequence length="265" mass="28523">MRTPSIVALCLLSGALLAAPLAGPAAGAVQGYPVRDSGALTRNPLYAAGALPRAACPQPAVSRGVPGSVARHLKPLFACLDRAWAARFAAARMPFAAPGVRFVTRPERTCGRAWDKDVQAVYCNATREIVFLLDRDVLAHPRDLYFTDVIAHEYGHHVQNMAGIWQALGRLPSRGRSEYYEQSRRHELQAECLAGAFLRSVWPSLRRTPADWRGLLAADRASGDETSAVRDHGKGRNIAAWLSRGFHGGSAGACNTWTATAASVA</sequence>
<evidence type="ECO:0000313" key="7">
    <source>
        <dbReference type="Proteomes" id="UP000655287"/>
    </source>
</evidence>
<reference evidence="6" key="1">
    <citation type="submission" date="2021-01" db="EMBL/GenBank/DDBJ databases">
        <title>Whole genome shotgun sequence of Sphaerisporangium rufum NBRC 109079.</title>
        <authorList>
            <person name="Komaki H."/>
            <person name="Tamura T."/>
        </authorList>
    </citation>
    <scope>NUCLEOTIDE SEQUENCE</scope>
    <source>
        <strain evidence="6">NBRC 109079</strain>
    </source>
</reference>
<protein>
    <recommendedName>
        <fullName evidence="8">Metalloprotease</fullName>
    </recommendedName>
</protein>
<feature type="signal peptide" evidence="5">
    <location>
        <begin position="1"/>
        <end position="18"/>
    </location>
</feature>
<evidence type="ECO:0000313" key="6">
    <source>
        <dbReference type="EMBL" id="GII76447.1"/>
    </source>
</evidence>
<dbReference type="PANTHER" id="PTHR30168:SF0">
    <property type="entry name" value="INNER MEMBRANE PROTEIN"/>
    <property type="match status" value="1"/>
</dbReference>